<evidence type="ECO:0000256" key="1">
    <source>
        <dbReference type="SAM" id="Phobius"/>
    </source>
</evidence>
<protein>
    <submittedName>
        <fullName evidence="2">Uncharacterized protein</fullName>
    </submittedName>
</protein>
<evidence type="ECO:0000313" key="2">
    <source>
        <dbReference type="EMBL" id="CAG6684519.1"/>
    </source>
</evidence>
<keyword evidence="1" id="KW-0812">Transmembrane</keyword>
<organism evidence="2">
    <name type="scientific">Cacopsylla melanoneura</name>
    <dbReference type="NCBI Taxonomy" id="428564"/>
    <lineage>
        <taxon>Eukaryota</taxon>
        <taxon>Metazoa</taxon>
        <taxon>Ecdysozoa</taxon>
        <taxon>Arthropoda</taxon>
        <taxon>Hexapoda</taxon>
        <taxon>Insecta</taxon>
        <taxon>Pterygota</taxon>
        <taxon>Neoptera</taxon>
        <taxon>Paraneoptera</taxon>
        <taxon>Hemiptera</taxon>
        <taxon>Sternorrhyncha</taxon>
        <taxon>Psylloidea</taxon>
        <taxon>Psyllidae</taxon>
        <taxon>Psyllinae</taxon>
        <taxon>Cacopsylla</taxon>
    </lineage>
</organism>
<dbReference type="EMBL" id="HBUF01267797">
    <property type="protein sequence ID" value="CAG6684517.1"/>
    <property type="molecule type" value="Transcribed_RNA"/>
</dbReference>
<accession>A0A8D8TAR9</accession>
<name>A0A8D8TAR9_9HEMI</name>
<sequence>MSNDLKEKSKLKLNRDSNVSTIVLNSVLLEKIQYSSTFGLKFSTISVFFWWSVNNGIFVLCVEGVKKNTYLYFFPLRTVPTVLVNASNNRTMFSVIFPESIVILLIVITYSLSSESWDHRGFCFVYKYGKERGRRCIFSTIHAIFPC</sequence>
<reference evidence="2" key="1">
    <citation type="submission" date="2021-05" db="EMBL/GenBank/DDBJ databases">
        <authorList>
            <person name="Alioto T."/>
            <person name="Alioto T."/>
            <person name="Gomez Garrido J."/>
        </authorList>
    </citation>
    <scope>NUCLEOTIDE SEQUENCE</scope>
</reference>
<proteinExistence type="predicted"/>
<feature type="transmembrane region" description="Helical" evidence="1">
    <location>
        <begin position="92"/>
        <end position="112"/>
    </location>
</feature>
<keyword evidence="1" id="KW-1133">Transmembrane helix</keyword>
<keyword evidence="1" id="KW-0472">Membrane</keyword>
<dbReference type="EMBL" id="HBUF01267805">
    <property type="protein sequence ID" value="CAG6684519.1"/>
    <property type="molecule type" value="Transcribed_RNA"/>
</dbReference>
<dbReference type="AlphaFoldDB" id="A0A8D8TAR9"/>